<keyword evidence="1" id="KW-0812">Transmembrane</keyword>
<evidence type="ECO:0000313" key="2">
    <source>
        <dbReference type="EMBL" id="KAK3282996.1"/>
    </source>
</evidence>
<organism evidence="2 3">
    <name type="scientific">Cymbomonas tetramitiformis</name>
    <dbReference type="NCBI Taxonomy" id="36881"/>
    <lineage>
        <taxon>Eukaryota</taxon>
        <taxon>Viridiplantae</taxon>
        <taxon>Chlorophyta</taxon>
        <taxon>Pyramimonadophyceae</taxon>
        <taxon>Pyramimonadales</taxon>
        <taxon>Pyramimonadaceae</taxon>
        <taxon>Cymbomonas</taxon>
    </lineage>
</organism>
<dbReference type="Proteomes" id="UP001190700">
    <property type="component" value="Unassembled WGS sequence"/>
</dbReference>
<dbReference type="EMBL" id="LGRX02003080">
    <property type="protein sequence ID" value="KAK3282996.1"/>
    <property type="molecule type" value="Genomic_DNA"/>
</dbReference>
<proteinExistence type="predicted"/>
<keyword evidence="3" id="KW-1185">Reference proteome</keyword>
<evidence type="ECO:0000313" key="3">
    <source>
        <dbReference type="Proteomes" id="UP001190700"/>
    </source>
</evidence>
<accession>A0AAE0GT29</accession>
<gene>
    <name evidence="2" type="ORF">CYMTET_9295</name>
</gene>
<keyword evidence="1" id="KW-0472">Membrane</keyword>
<feature type="transmembrane region" description="Helical" evidence="1">
    <location>
        <begin position="20"/>
        <end position="42"/>
    </location>
</feature>
<sequence length="128" mass="14376">MSSVANYGGAKFDPTTMEVLVTAMVAAAMVIYGCYGTLWLYAQVMANLNKERRPSFDMLMQRRRQSEEKKVNAGRRLICPTCSGGVRFAEKCWIANPAAMEECIQQNVVTKKSARENYARRLKKIAAN</sequence>
<protein>
    <submittedName>
        <fullName evidence="2">Uncharacterized protein</fullName>
    </submittedName>
</protein>
<dbReference type="AlphaFoldDB" id="A0AAE0GT29"/>
<comment type="caution">
    <text evidence="2">The sequence shown here is derived from an EMBL/GenBank/DDBJ whole genome shotgun (WGS) entry which is preliminary data.</text>
</comment>
<reference evidence="2 3" key="1">
    <citation type="journal article" date="2015" name="Genome Biol. Evol.">
        <title>Comparative Genomics of a Bacterivorous Green Alga Reveals Evolutionary Causalities and Consequences of Phago-Mixotrophic Mode of Nutrition.</title>
        <authorList>
            <person name="Burns J.A."/>
            <person name="Paasch A."/>
            <person name="Narechania A."/>
            <person name="Kim E."/>
        </authorList>
    </citation>
    <scope>NUCLEOTIDE SEQUENCE [LARGE SCALE GENOMIC DNA]</scope>
    <source>
        <strain evidence="2 3">PLY_AMNH</strain>
    </source>
</reference>
<name>A0AAE0GT29_9CHLO</name>
<keyword evidence="1" id="KW-1133">Transmembrane helix</keyword>
<evidence type="ECO:0000256" key="1">
    <source>
        <dbReference type="SAM" id="Phobius"/>
    </source>
</evidence>